<gene>
    <name evidence="13" type="ORF">CHLRE_06g305250v5</name>
</gene>
<feature type="region of interest" description="Disordered" evidence="11">
    <location>
        <begin position="454"/>
        <end position="501"/>
    </location>
</feature>
<dbReference type="Pfam" id="PF03372">
    <property type="entry name" value="Exo_endo_phos"/>
    <property type="match status" value="1"/>
</dbReference>
<feature type="domain" description="Endonuclease/exonuclease/phosphatase" evidence="12">
    <location>
        <begin position="113"/>
        <end position="377"/>
    </location>
</feature>
<protein>
    <recommendedName>
        <fullName evidence="12">Endonuclease/exonuclease/phosphatase domain-containing protein</fullName>
    </recommendedName>
</protein>
<dbReference type="PANTHER" id="PTHR15822">
    <property type="entry name" value="TRAF AND TNF RECEPTOR-ASSOCIATED PROTEIN"/>
    <property type="match status" value="1"/>
</dbReference>
<dbReference type="RefSeq" id="XP_042924392.1">
    <property type="nucleotide sequence ID" value="XM_043063686.1"/>
</dbReference>
<dbReference type="OrthoDB" id="9975959at2759"/>
<dbReference type="Gramene" id="PNW83060">
    <property type="protein sequence ID" value="PNW83060"/>
    <property type="gene ID" value="CHLRE_06g305250v5"/>
</dbReference>
<evidence type="ECO:0000256" key="1">
    <source>
        <dbReference type="ARBA" id="ARBA00001936"/>
    </source>
</evidence>
<dbReference type="GO" id="GO:0070260">
    <property type="term" value="F:5'-tyrosyl-DNA phosphodiesterase activity"/>
    <property type="evidence" value="ECO:0000318"/>
    <property type="project" value="GO_Central"/>
</dbReference>
<comment type="cofactor">
    <cofactor evidence="1">
        <name>Mn(2+)</name>
        <dbReference type="ChEBI" id="CHEBI:29035"/>
    </cofactor>
</comment>
<proteinExistence type="predicted"/>
<evidence type="ECO:0000256" key="11">
    <source>
        <dbReference type="SAM" id="MobiDB-lite"/>
    </source>
</evidence>
<keyword evidence="5" id="KW-0479">Metal-binding</keyword>
<sequence length="513" mass="53518">MERQAKRPRLEVPSSLEGPPLPSAAARLTAELHAERQRRLGAALPSHRAGEEQEAGATPAAEQQQAEDRAGGTSRGAHAAELPGVSRGATATGPAEQPGTAPLLASSDGVSILTWNIWFEEGVALMERMAAVSATIEAEGYPDLLLFQEVTPHILLIFSQAAWFRRYRCSPPPQDGDDGPFLPYFVLLLTRRDTVVLPPPPDRWEFQLFANTQMARGLLYTRAVVRGRPLVVGTVHLESPAGAGSGTSQQKREQLAAALQLAEAAAGPGGDALVAGDFNWFEDRMGPMRLPPRWADAWLALRPQAPGFTYDARVNGMLNPRYNGSRIDRVAIRLCSSGPGGKGWRLGDTKLLGLQAIPGVRAAAKGKKNTRIWPSDHFGILLRLLPAPHIFSGSGRILGGGGGGGGGSARPIDNAATVPCDASGPGPSAAAAVLAACDHRVASTSAATHVAAANATQGKGNGGSQRDGEQRVTPGDGSMEAPGCAGAGANDDASGGRAGARVRTECVDLTLDD</sequence>
<keyword evidence="14" id="KW-1185">Reference proteome</keyword>
<dbReference type="AlphaFoldDB" id="A0A2K3DRA1"/>
<dbReference type="CDD" id="cd09080">
    <property type="entry name" value="TDP2"/>
    <property type="match status" value="1"/>
</dbReference>
<dbReference type="GO" id="GO:0004518">
    <property type="term" value="F:nuclease activity"/>
    <property type="evidence" value="ECO:0007669"/>
    <property type="project" value="UniProtKB-KW"/>
</dbReference>
<keyword evidence="9" id="KW-0234">DNA repair</keyword>
<evidence type="ECO:0000256" key="7">
    <source>
        <dbReference type="ARBA" id="ARBA00022801"/>
    </source>
</evidence>
<evidence type="ECO:0000313" key="14">
    <source>
        <dbReference type="Proteomes" id="UP000006906"/>
    </source>
</evidence>
<evidence type="ECO:0000256" key="10">
    <source>
        <dbReference type="ARBA" id="ARBA00023242"/>
    </source>
</evidence>
<evidence type="ECO:0000256" key="3">
    <source>
        <dbReference type="ARBA" id="ARBA00004322"/>
    </source>
</evidence>
<dbReference type="KEGG" id="cre:CHLRE_06g305250v5"/>
<comment type="subcellular location">
    <subcellularLocation>
        <location evidence="3">Nucleus</location>
        <location evidence="3">PML body</location>
    </subcellularLocation>
</comment>
<keyword evidence="6" id="KW-0227">DNA damage</keyword>
<dbReference type="GO" id="GO:0003697">
    <property type="term" value="F:single-stranded DNA binding"/>
    <property type="evidence" value="ECO:0000318"/>
    <property type="project" value="GO_Central"/>
</dbReference>
<dbReference type="Gene3D" id="3.60.10.10">
    <property type="entry name" value="Endonuclease/exonuclease/phosphatase"/>
    <property type="match status" value="1"/>
</dbReference>
<dbReference type="Proteomes" id="UP000006906">
    <property type="component" value="Chromosome 6"/>
</dbReference>
<feature type="compositionally biased region" description="Low complexity" evidence="11">
    <location>
        <begin position="481"/>
        <end position="495"/>
    </location>
</feature>
<evidence type="ECO:0000256" key="9">
    <source>
        <dbReference type="ARBA" id="ARBA00023204"/>
    </source>
</evidence>
<comment type="cofactor">
    <cofactor evidence="2">
        <name>Mg(2+)</name>
        <dbReference type="ChEBI" id="CHEBI:18420"/>
    </cofactor>
</comment>
<dbReference type="EMBL" id="CM008967">
    <property type="protein sequence ID" value="PNW83060.1"/>
    <property type="molecule type" value="Genomic_DNA"/>
</dbReference>
<reference evidence="13 14" key="1">
    <citation type="journal article" date="2007" name="Science">
        <title>The Chlamydomonas genome reveals the evolution of key animal and plant functions.</title>
        <authorList>
            <person name="Merchant S.S."/>
            <person name="Prochnik S.E."/>
            <person name="Vallon O."/>
            <person name="Harris E.H."/>
            <person name="Karpowicz S.J."/>
            <person name="Witman G.B."/>
            <person name="Terry A."/>
            <person name="Salamov A."/>
            <person name="Fritz-Laylin L.K."/>
            <person name="Marechal-Drouard L."/>
            <person name="Marshall W.F."/>
            <person name="Qu L.H."/>
            <person name="Nelson D.R."/>
            <person name="Sanderfoot A.A."/>
            <person name="Spalding M.H."/>
            <person name="Kapitonov V.V."/>
            <person name="Ren Q."/>
            <person name="Ferris P."/>
            <person name="Lindquist E."/>
            <person name="Shapiro H."/>
            <person name="Lucas S.M."/>
            <person name="Grimwood J."/>
            <person name="Schmutz J."/>
            <person name="Cardol P."/>
            <person name="Cerutti H."/>
            <person name="Chanfreau G."/>
            <person name="Chen C.L."/>
            <person name="Cognat V."/>
            <person name="Croft M.T."/>
            <person name="Dent R."/>
            <person name="Dutcher S."/>
            <person name="Fernandez E."/>
            <person name="Fukuzawa H."/>
            <person name="Gonzalez-Ballester D."/>
            <person name="Gonzalez-Halphen D."/>
            <person name="Hallmann A."/>
            <person name="Hanikenne M."/>
            <person name="Hippler M."/>
            <person name="Inwood W."/>
            <person name="Jabbari K."/>
            <person name="Kalanon M."/>
            <person name="Kuras R."/>
            <person name="Lefebvre P.A."/>
            <person name="Lemaire S.D."/>
            <person name="Lobanov A.V."/>
            <person name="Lohr M."/>
            <person name="Manuell A."/>
            <person name="Meier I."/>
            <person name="Mets L."/>
            <person name="Mittag M."/>
            <person name="Mittelmeier T."/>
            <person name="Moroney J.V."/>
            <person name="Moseley J."/>
            <person name="Napoli C."/>
            <person name="Nedelcu A.M."/>
            <person name="Niyogi K."/>
            <person name="Novoselov S.V."/>
            <person name="Paulsen I.T."/>
            <person name="Pazour G."/>
            <person name="Purton S."/>
            <person name="Ral J.P."/>
            <person name="Riano-Pachon D.M."/>
            <person name="Riekhof W."/>
            <person name="Rymarquis L."/>
            <person name="Schroda M."/>
            <person name="Stern D."/>
            <person name="Umen J."/>
            <person name="Willows R."/>
            <person name="Wilson N."/>
            <person name="Zimmer S.L."/>
            <person name="Allmer J."/>
            <person name="Balk J."/>
            <person name="Bisova K."/>
            <person name="Chen C.J."/>
            <person name="Elias M."/>
            <person name="Gendler K."/>
            <person name="Hauser C."/>
            <person name="Lamb M.R."/>
            <person name="Ledford H."/>
            <person name="Long J.C."/>
            <person name="Minagawa J."/>
            <person name="Page M.D."/>
            <person name="Pan J."/>
            <person name="Pootakham W."/>
            <person name="Roje S."/>
            <person name="Rose A."/>
            <person name="Stahlberg E."/>
            <person name="Terauchi A.M."/>
            <person name="Yang P."/>
            <person name="Ball S."/>
            <person name="Bowler C."/>
            <person name="Dieckmann C.L."/>
            <person name="Gladyshev V.N."/>
            <person name="Green P."/>
            <person name="Jorgensen R."/>
            <person name="Mayfield S."/>
            <person name="Mueller-Roeber B."/>
            <person name="Rajamani S."/>
            <person name="Sayre R.T."/>
            <person name="Brokstein P."/>
            <person name="Dubchak I."/>
            <person name="Goodstein D."/>
            <person name="Hornick L."/>
            <person name="Huang Y.W."/>
            <person name="Jhaveri J."/>
            <person name="Luo Y."/>
            <person name="Martinez D."/>
            <person name="Ngau W.C."/>
            <person name="Otillar B."/>
            <person name="Poliakov A."/>
            <person name="Porter A."/>
            <person name="Szajkowski L."/>
            <person name="Werner G."/>
            <person name="Zhou K."/>
            <person name="Grigoriev I.V."/>
            <person name="Rokhsar D.S."/>
            <person name="Grossman A.R."/>
        </authorList>
    </citation>
    <scope>NUCLEOTIDE SEQUENCE [LARGE SCALE GENOMIC DNA]</scope>
    <source>
        <strain evidence="14">CC-503</strain>
    </source>
</reference>
<evidence type="ECO:0000259" key="12">
    <source>
        <dbReference type="Pfam" id="PF03372"/>
    </source>
</evidence>
<dbReference type="PANTHER" id="PTHR15822:SF4">
    <property type="entry name" value="TYROSYL-DNA PHOSPHODIESTERASE 2"/>
    <property type="match status" value="1"/>
</dbReference>
<evidence type="ECO:0000313" key="13">
    <source>
        <dbReference type="EMBL" id="PNW83060.1"/>
    </source>
</evidence>
<keyword evidence="8" id="KW-0460">Magnesium</keyword>
<evidence type="ECO:0000256" key="2">
    <source>
        <dbReference type="ARBA" id="ARBA00001946"/>
    </source>
</evidence>
<keyword evidence="10" id="KW-0539">Nucleus</keyword>
<accession>A0A2K3DRA1</accession>
<evidence type="ECO:0000256" key="8">
    <source>
        <dbReference type="ARBA" id="ARBA00022842"/>
    </source>
</evidence>
<dbReference type="GO" id="GO:0046872">
    <property type="term" value="F:metal ion binding"/>
    <property type="evidence" value="ECO:0007669"/>
    <property type="project" value="UniProtKB-KW"/>
</dbReference>
<dbReference type="InParanoid" id="A0A2K3DRA1"/>
<dbReference type="GO" id="GO:0006302">
    <property type="term" value="P:double-strand break repair"/>
    <property type="evidence" value="ECO:0000318"/>
    <property type="project" value="GO_Central"/>
</dbReference>
<dbReference type="InterPro" id="IPR005135">
    <property type="entry name" value="Endo/exonuclease/phosphatase"/>
</dbReference>
<evidence type="ECO:0000256" key="6">
    <source>
        <dbReference type="ARBA" id="ARBA00022763"/>
    </source>
</evidence>
<organism evidence="13 14">
    <name type="scientific">Chlamydomonas reinhardtii</name>
    <name type="common">Chlamydomonas smithii</name>
    <dbReference type="NCBI Taxonomy" id="3055"/>
    <lineage>
        <taxon>Eukaryota</taxon>
        <taxon>Viridiplantae</taxon>
        <taxon>Chlorophyta</taxon>
        <taxon>core chlorophytes</taxon>
        <taxon>Chlorophyceae</taxon>
        <taxon>CS clade</taxon>
        <taxon>Chlamydomonadales</taxon>
        <taxon>Chlamydomonadaceae</taxon>
        <taxon>Chlamydomonas</taxon>
    </lineage>
</organism>
<evidence type="ECO:0000256" key="5">
    <source>
        <dbReference type="ARBA" id="ARBA00022723"/>
    </source>
</evidence>
<feature type="region of interest" description="Disordered" evidence="11">
    <location>
        <begin position="1"/>
        <end position="79"/>
    </location>
</feature>
<dbReference type="InterPro" id="IPR051547">
    <property type="entry name" value="TDP2-like"/>
</dbReference>
<feature type="compositionally biased region" description="Basic and acidic residues" evidence="11">
    <location>
        <begin position="1"/>
        <end position="10"/>
    </location>
</feature>
<dbReference type="GeneID" id="66053894"/>
<dbReference type="GO" id="GO:0005737">
    <property type="term" value="C:cytoplasm"/>
    <property type="evidence" value="ECO:0000318"/>
    <property type="project" value="GO_Central"/>
</dbReference>
<evidence type="ECO:0000256" key="4">
    <source>
        <dbReference type="ARBA" id="ARBA00022722"/>
    </source>
</evidence>
<name>A0A2K3DRA1_CHLRE</name>
<dbReference type="InterPro" id="IPR036691">
    <property type="entry name" value="Endo/exonu/phosph_ase_sf"/>
</dbReference>
<dbReference type="STRING" id="3055.A0A2K3DRA1"/>
<keyword evidence="7" id="KW-0378">Hydrolase</keyword>
<dbReference type="GO" id="GO:0016605">
    <property type="term" value="C:PML body"/>
    <property type="evidence" value="ECO:0000318"/>
    <property type="project" value="GO_Central"/>
</dbReference>
<dbReference type="FunCoup" id="A0A2K3DRA1">
    <property type="interactions" value="993"/>
</dbReference>
<keyword evidence="4" id="KW-0540">Nuclease</keyword>
<dbReference type="SUPFAM" id="SSF56219">
    <property type="entry name" value="DNase I-like"/>
    <property type="match status" value="1"/>
</dbReference>